<feature type="compositionally biased region" description="Gly residues" evidence="6">
    <location>
        <begin position="73"/>
        <end position="83"/>
    </location>
</feature>
<gene>
    <name evidence="9" type="ORF">D0868_00886</name>
    <name evidence="8" type="ORF">D0869_01200</name>
</gene>
<proteinExistence type="predicted"/>
<evidence type="ECO:0000313" key="10">
    <source>
        <dbReference type="Proteomes" id="UP000281245"/>
    </source>
</evidence>
<dbReference type="InterPro" id="IPR003604">
    <property type="entry name" value="Matrin/U1-like-C_Znf_C2H2"/>
</dbReference>
<dbReference type="PANTHER" id="PTHR13173:SF10">
    <property type="entry name" value="WW DOMAIN-BINDING PROTEIN 4"/>
    <property type="match status" value="1"/>
</dbReference>
<keyword evidence="4" id="KW-0862">Zinc</keyword>
<comment type="subcellular location">
    <subcellularLocation>
        <location evidence="1">Nucleus</location>
    </subcellularLocation>
</comment>
<evidence type="ECO:0000313" key="8">
    <source>
        <dbReference type="EMBL" id="RMX89021.1"/>
    </source>
</evidence>
<evidence type="ECO:0000313" key="9">
    <source>
        <dbReference type="EMBL" id="RMY15453.1"/>
    </source>
</evidence>
<name>A0A3M6ZJQ1_HORWE</name>
<evidence type="ECO:0000313" key="11">
    <source>
        <dbReference type="Proteomes" id="UP000282582"/>
    </source>
</evidence>
<dbReference type="AlphaFoldDB" id="A0A3M6ZJQ1"/>
<keyword evidence="5" id="KW-0539">Nucleus</keyword>
<comment type="caution">
    <text evidence="9">The sequence shown here is derived from an EMBL/GenBank/DDBJ whole genome shotgun (WGS) entry which is preliminary data.</text>
</comment>
<keyword evidence="2" id="KW-0479">Metal-binding</keyword>
<evidence type="ECO:0000256" key="2">
    <source>
        <dbReference type="ARBA" id="ARBA00022723"/>
    </source>
</evidence>
<protein>
    <recommendedName>
        <fullName evidence="7">Matrin-type domain-containing protein</fullName>
    </recommendedName>
</protein>
<dbReference type="GO" id="GO:0000398">
    <property type="term" value="P:mRNA splicing, via spliceosome"/>
    <property type="evidence" value="ECO:0007669"/>
    <property type="project" value="InterPro"/>
</dbReference>
<evidence type="ECO:0000259" key="7">
    <source>
        <dbReference type="PROSITE" id="PS50171"/>
    </source>
</evidence>
<dbReference type="Proteomes" id="UP000281245">
    <property type="component" value="Unassembled WGS sequence"/>
</dbReference>
<keyword evidence="3" id="KW-0863">Zinc-finger</keyword>
<dbReference type="Proteomes" id="UP000282582">
    <property type="component" value="Unassembled WGS sequence"/>
</dbReference>
<dbReference type="SMART" id="SM00451">
    <property type="entry name" value="ZnF_U1"/>
    <property type="match status" value="1"/>
</dbReference>
<feature type="domain" description="Matrin-type" evidence="7">
    <location>
        <begin position="11"/>
        <end position="42"/>
    </location>
</feature>
<dbReference type="OrthoDB" id="191651at2759"/>
<dbReference type="EMBL" id="QWIK01000034">
    <property type="protein sequence ID" value="RMY15453.1"/>
    <property type="molecule type" value="Genomic_DNA"/>
</dbReference>
<dbReference type="PANTHER" id="PTHR13173">
    <property type="entry name" value="WW DOMAIN BINDING PROTEIN 4"/>
    <property type="match status" value="1"/>
</dbReference>
<evidence type="ECO:0000256" key="5">
    <source>
        <dbReference type="ARBA" id="ARBA00023242"/>
    </source>
</evidence>
<feature type="compositionally biased region" description="Basic and acidic residues" evidence="6">
    <location>
        <begin position="271"/>
        <end position="280"/>
    </location>
</feature>
<evidence type="ECO:0000256" key="4">
    <source>
        <dbReference type="ARBA" id="ARBA00022833"/>
    </source>
</evidence>
<dbReference type="GO" id="GO:0008270">
    <property type="term" value="F:zinc ion binding"/>
    <property type="evidence" value="ECO:0007669"/>
    <property type="project" value="UniProtKB-KW"/>
</dbReference>
<dbReference type="GO" id="GO:0003723">
    <property type="term" value="F:RNA binding"/>
    <property type="evidence" value="ECO:0007669"/>
    <property type="project" value="TreeGrafter"/>
</dbReference>
<dbReference type="PROSITE" id="PS50171">
    <property type="entry name" value="ZF_MATRIN"/>
    <property type="match status" value="1"/>
</dbReference>
<dbReference type="EMBL" id="QWIJ01000045">
    <property type="protein sequence ID" value="RMX89021.1"/>
    <property type="molecule type" value="Genomic_DNA"/>
</dbReference>
<accession>A0A3M6ZJQ1</accession>
<feature type="region of interest" description="Disordered" evidence="6">
    <location>
        <begin position="46"/>
        <end position="89"/>
    </location>
</feature>
<feature type="region of interest" description="Disordered" evidence="6">
    <location>
        <begin position="137"/>
        <end position="293"/>
    </location>
</feature>
<dbReference type="InterPro" id="IPR040023">
    <property type="entry name" value="WBP4"/>
</dbReference>
<dbReference type="InterPro" id="IPR000690">
    <property type="entry name" value="Matrin/U1-C_Znf_C2H2"/>
</dbReference>
<dbReference type="InterPro" id="IPR036236">
    <property type="entry name" value="Znf_C2H2_sf"/>
</dbReference>
<feature type="compositionally biased region" description="Basic and acidic residues" evidence="6">
    <location>
        <begin position="233"/>
        <end position="257"/>
    </location>
</feature>
<evidence type="ECO:0000256" key="3">
    <source>
        <dbReference type="ARBA" id="ARBA00022771"/>
    </source>
</evidence>
<evidence type="ECO:0000256" key="1">
    <source>
        <dbReference type="ARBA" id="ARBA00004123"/>
    </source>
</evidence>
<dbReference type="GO" id="GO:0071011">
    <property type="term" value="C:precatalytic spliceosome"/>
    <property type="evidence" value="ECO:0007669"/>
    <property type="project" value="TreeGrafter"/>
</dbReference>
<reference evidence="10 11" key="1">
    <citation type="journal article" date="2018" name="BMC Genomics">
        <title>Genomic evidence for intraspecific hybridization in a clonal and extremely halotolerant yeast.</title>
        <authorList>
            <person name="Gostincar C."/>
            <person name="Stajich J.E."/>
            <person name="Zupancic J."/>
            <person name="Zalar P."/>
            <person name="Gunde-Cimerman N."/>
        </authorList>
    </citation>
    <scope>NUCLEOTIDE SEQUENCE [LARGE SCALE GENOMIC DNA]</scope>
    <source>
        <strain evidence="9 11">EXF-6654</strain>
        <strain evidence="8 10">EXF-6656</strain>
    </source>
</reference>
<dbReference type="Gene3D" id="3.30.160.60">
    <property type="entry name" value="Classic Zinc Finger"/>
    <property type="match status" value="1"/>
</dbReference>
<evidence type="ECO:0000256" key="6">
    <source>
        <dbReference type="SAM" id="MobiDB-lite"/>
    </source>
</evidence>
<dbReference type="SUPFAM" id="SSF57667">
    <property type="entry name" value="beta-beta-alpha zinc fingers"/>
    <property type="match status" value="1"/>
</dbReference>
<feature type="compositionally biased region" description="Basic and acidic residues" evidence="6">
    <location>
        <begin position="46"/>
        <end position="66"/>
    </location>
</feature>
<sequence length="293" mass="32202">MAEYWKSTPSYWCKFCSIYVRDTTIERKNHEASGKHQNNIQRNLRELQKGKQREDRDQQRAKDEVARLNGIVSGQGKGTGSGGDARKTGILGVKDVGKAPAASSTSTLSASAQRKKHAEQLAAMGVELPEELKREVTGVGGWQTVSEKVVEEEQPWSMSDIENEEESKEDVRDAISRGVRKRKQEGEDDEEEAAPARKAWGSKFRQYPGTASEGSGEEEDLDALLSGVTAKKPKSEEVKKEEGEDVKGEEPAEDKPLESIPDVNAPAAAPVKEEGGEDKPAPAVVFKKRKVKK</sequence>
<dbReference type="Pfam" id="PF06220">
    <property type="entry name" value="zf-U1"/>
    <property type="match status" value="1"/>
</dbReference>
<organism evidence="9 11">
    <name type="scientific">Hortaea werneckii</name>
    <name type="common">Black yeast</name>
    <name type="synonym">Cladosporium werneckii</name>
    <dbReference type="NCBI Taxonomy" id="91943"/>
    <lineage>
        <taxon>Eukaryota</taxon>
        <taxon>Fungi</taxon>
        <taxon>Dikarya</taxon>
        <taxon>Ascomycota</taxon>
        <taxon>Pezizomycotina</taxon>
        <taxon>Dothideomycetes</taxon>
        <taxon>Dothideomycetidae</taxon>
        <taxon>Mycosphaerellales</taxon>
        <taxon>Teratosphaeriaceae</taxon>
        <taxon>Hortaea</taxon>
    </lineage>
</organism>
<dbReference type="InterPro" id="IPR013085">
    <property type="entry name" value="U1-CZ_Znf_C2H2"/>
</dbReference>